<dbReference type="InterPro" id="IPR032675">
    <property type="entry name" value="LRR_dom_sf"/>
</dbReference>
<accession>A0A9N8VE08</accession>
<organism evidence="1 2">
    <name type="scientific">Diversispora eburnea</name>
    <dbReference type="NCBI Taxonomy" id="1213867"/>
    <lineage>
        <taxon>Eukaryota</taxon>
        <taxon>Fungi</taxon>
        <taxon>Fungi incertae sedis</taxon>
        <taxon>Mucoromycota</taxon>
        <taxon>Glomeromycotina</taxon>
        <taxon>Glomeromycetes</taxon>
        <taxon>Diversisporales</taxon>
        <taxon>Diversisporaceae</taxon>
        <taxon>Diversispora</taxon>
    </lineage>
</organism>
<proteinExistence type="predicted"/>
<dbReference type="SUPFAM" id="SSF52047">
    <property type="entry name" value="RNI-like"/>
    <property type="match status" value="1"/>
</dbReference>
<evidence type="ECO:0000313" key="2">
    <source>
        <dbReference type="Proteomes" id="UP000789706"/>
    </source>
</evidence>
<gene>
    <name evidence="1" type="ORF">DEBURN_LOCUS2193</name>
</gene>
<name>A0A9N8VE08_9GLOM</name>
<sequence length="333" mass="39051">MDNLYAVYFGFGLLFGLYSSSLVSRVWCKIAIPLLWELPFGQECCTDNKNKLKKKALCIRTYISCMDTQVRTLLIQNGFDLSSVQKRLEILSIGSNYNLDYNSIFSAIISQKETLKSLRLRQVEFFHFEWNSLPFDQFISLQELYIEDCYGLFNSDCLFLASLFTQLSSFHYKYKRGTYPQEFIIKIFETANTNLKNIYLDLHPTISFDTAILNYCTNITKLTLLKLRPEQIISIFNSDFNELRRLSFDCRGEGFDADELLYKMAENVPESLETIEIRMEKFSVDSLRKFMKGWSCKERGGNKKIIVKRKKEARLCDEHFKVIEEYGVQFKVE</sequence>
<dbReference type="AlphaFoldDB" id="A0A9N8VE08"/>
<dbReference type="OrthoDB" id="2324281at2759"/>
<keyword evidence="2" id="KW-1185">Reference proteome</keyword>
<comment type="caution">
    <text evidence="1">The sequence shown here is derived from an EMBL/GenBank/DDBJ whole genome shotgun (WGS) entry which is preliminary data.</text>
</comment>
<dbReference type="Proteomes" id="UP000789706">
    <property type="component" value="Unassembled WGS sequence"/>
</dbReference>
<evidence type="ECO:0000313" key="1">
    <source>
        <dbReference type="EMBL" id="CAG8452008.1"/>
    </source>
</evidence>
<protein>
    <submittedName>
        <fullName evidence="1">8157_t:CDS:1</fullName>
    </submittedName>
</protein>
<dbReference type="EMBL" id="CAJVPK010000115">
    <property type="protein sequence ID" value="CAG8452008.1"/>
    <property type="molecule type" value="Genomic_DNA"/>
</dbReference>
<dbReference type="Gene3D" id="3.80.10.10">
    <property type="entry name" value="Ribonuclease Inhibitor"/>
    <property type="match status" value="1"/>
</dbReference>
<reference evidence="1" key="1">
    <citation type="submission" date="2021-06" db="EMBL/GenBank/DDBJ databases">
        <authorList>
            <person name="Kallberg Y."/>
            <person name="Tangrot J."/>
            <person name="Rosling A."/>
        </authorList>
    </citation>
    <scope>NUCLEOTIDE SEQUENCE</scope>
    <source>
        <strain evidence="1">AZ414A</strain>
    </source>
</reference>